<evidence type="ECO:0000256" key="2">
    <source>
        <dbReference type="SAM" id="Phobius"/>
    </source>
</evidence>
<evidence type="ECO:0000256" key="1">
    <source>
        <dbReference type="SAM" id="MobiDB-lite"/>
    </source>
</evidence>
<keyword evidence="2" id="KW-0812">Transmembrane</keyword>
<keyword evidence="2" id="KW-1133">Transmembrane helix</keyword>
<evidence type="ECO:0000313" key="3">
    <source>
        <dbReference type="EMBL" id="CAK0871587.1"/>
    </source>
</evidence>
<keyword evidence="4" id="KW-1185">Reference proteome</keyword>
<protein>
    <submittedName>
        <fullName evidence="3">Uncharacterized protein</fullName>
    </submittedName>
</protein>
<comment type="caution">
    <text evidence="3">The sequence shown here is derived from an EMBL/GenBank/DDBJ whole genome shotgun (WGS) entry which is preliminary data.</text>
</comment>
<organism evidence="3 4">
    <name type="scientific">Prorocentrum cordatum</name>
    <dbReference type="NCBI Taxonomy" id="2364126"/>
    <lineage>
        <taxon>Eukaryota</taxon>
        <taxon>Sar</taxon>
        <taxon>Alveolata</taxon>
        <taxon>Dinophyceae</taxon>
        <taxon>Prorocentrales</taxon>
        <taxon>Prorocentraceae</taxon>
        <taxon>Prorocentrum</taxon>
    </lineage>
</organism>
<proteinExistence type="predicted"/>
<feature type="transmembrane region" description="Helical" evidence="2">
    <location>
        <begin position="23"/>
        <end position="47"/>
    </location>
</feature>
<dbReference type="EMBL" id="CAUYUJ010017085">
    <property type="protein sequence ID" value="CAK0871587.1"/>
    <property type="molecule type" value="Genomic_DNA"/>
</dbReference>
<accession>A0ABN9VEN7</accession>
<gene>
    <name evidence="3" type="ORF">PCOR1329_LOCUS57370</name>
</gene>
<sequence>MYTDSYTNISTCIYIYTYIYTYIYIYIYTYIHIYTYIYIYIYTFALATQQPSSAPMPHFSLFTSSCKGEVANPAPGAEVVRTRAAGSKLRALRQGSGTPVSKSESVGRVVSIDRTTDIPEDLFKDLLLAGQVAKRRGQHKLSEEAPARRPTLVMAGAHLTRRG</sequence>
<name>A0ABN9VEN7_9DINO</name>
<feature type="region of interest" description="Disordered" evidence="1">
    <location>
        <begin position="138"/>
        <end position="163"/>
    </location>
</feature>
<keyword evidence="2" id="KW-0472">Membrane</keyword>
<dbReference type="Proteomes" id="UP001189429">
    <property type="component" value="Unassembled WGS sequence"/>
</dbReference>
<reference evidence="3" key="1">
    <citation type="submission" date="2023-10" db="EMBL/GenBank/DDBJ databases">
        <authorList>
            <person name="Chen Y."/>
            <person name="Shah S."/>
            <person name="Dougan E. K."/>
            <person name="Thang M."/>
            <person name="Chan C."/>
        </authorList>
    </citation>
    <scope>NUCLEOTIDE SEQUENCE [LARGE SCALE GENOMIC DNA]</scope>
</reference>
<evidence type="ECO:0000313" key="4">
    <source>
        <dbReference type="Proteomes" id="UP001189429"/>
    </source>
</evidence>